<dbReference type="Proteomes" id="UP000785679">
    <property type="component" value="Unassembled WGS sequence"/>
</dbReference>
<accession>A0A8J8TAW4</accession>
<evidence type="ECO:0000313" key="1">
    <source>
        <dbReference type="EMBL" id="TNV87771.1"/>
    </source>
</evidence>
<dbReference type="AlphaFoldDB" id="A0A8J8TAW4"/>
<proteinExistence type="predicted"/>
<sequence length="68" mass="8266">MSTKHDNIQQESPYFQKHREELKDNEDQHFVKEAIPEDDFTREMGRSMDESRVEMMVEQTVQHVQKQE</sequence>
<organism evidence="1 2">
    <name type="scientific">Halteria grandinella</name>
    <dbReference type="NCBI Taxonomy" id="5974"/>
    <lineage>
        <taxon>Eukaryota</taxon>
        <taxon>Sar</taxon>
        <taxon>Alveolata</taxon>
        <taxon>Ciliophora</taxon>
        <taxon>Intramacronucleata</taxon>
        <taxon>Spirotrichea</taxon>
        <taxon>Stichotrichia</taxon>
        <taxon>Sporadotrichida</taxon>
        <taxon>Halteriidae</taxon>
        <taxon>Halteria</taxon>
    </lineage>
</organism>
<evidence type="ECO:0000313" key="2">
    <source>
        <dbReference type="Proteomes" id="UP000785679"/>
    </source>
</evidence>
<name>A0A8J8TAW4_HALGN</name>
<protein>
    <submittedName>
        <fullName evidence="1">Uncharacterized protein</fullName>
    </submittedName>
</protein>
<keyword evidence="2" id="KW-1185">Reference proteome</keyword>
<comment type="caution">
    <text evidence="1">The sequence shown here is derived from an EMBL/GenBank/DDBJ whole genome shotgun (WGS) entry which is preliminary data.</text>
</comment>
<dbReference type="EMBL" id="RRYP01000230">
    <property type="protein sequence ID" value="TNV87771.1"/>
    <property type="molecule type" value="Genomic_DNA"/>
</dbReference>
<reference evidence="1" key="1">
    <citation type="submission" date="2019-06" db="EMBL/GenBank/DDBJ databases">
        <authorList>
            <person name="Zheng W."/>
        </authorList>
    </citation>
    <scope>NUCLEOTIDE SEQUENCE</scope>
    <source>
        <strain evidence="1">QDHG01</strain>
    </source>
</reference>
<gene>
    <name evidence="1" type="ORF">FGO68_gene3488</name>
</gene>